<dbReference type="EMBL" id="BJUK01000010">
    <property type="protein sequence ID" value="GEK46925.1"/>
    <property type="molecule type" value="Genomic_DNA"/>
</dbReference>
<gene>
    <name evidence="1" type="ORF">HPA02_12080</name>
    <name evidence="2" type="ORF">I7V36_06470</name>
</gene>
<dbReference type="RefSeq" id="WP_146802195.1">
    <property type="nucleotide sequence ID" value="NZ_BJUK01000010.1"/>
</dbReference>
<reference evidence="2 4" key="2">
    <citation type="submission" date="2020-12" db="EMBL/GenBank/DDBJ databases">
        <title>Draft genome sequence of Halomonas pacifica strain CARE-V15.</title>
        <authorList>
            <person name="Vignesh N."/>
            <person name="Thabitha A."/>
            <person name="Saravanan R."/>
            <person name="Manigandan V."/>
        </authorList>
    </citation>
    <scope>NUCLEOTIDE SEQUENCE [LARGE SCALE GENOMIC DNA]</scope>
    <source>
        <strain evidence="2 4">CARE-V15</strain>
    </source>
</reference>
<evidence type="ECO:0000313" key="3">
    <source>
        <dbReference type="Proteomes" id="UP000321275"/>
    </source>
</evidence>
<keyword evidence="3" id="KW-1185">Reference proteome</keyword>
<protein>
    <submittedName>
        <fullName evidence="1">Uncharacterized protein</fullName>
    </submittedName>
</protein>
<evidence type="ECO:0000313" key="2">
    <source>
        <dbReference type="EMBL" id="MBH8579738.1"/>
    </source>
</evidence>
<reference evidence="1 3" key="1">
    <citation type="submission" date="2019-07" db="EMBL/GenBank/DDBJ databases">
        <title>Whole genome shotgun sequence of Halomonas pacifica NBRC 102220.</title>
        <authorList>
            <person name="Hosoyama A."/>
            <person name="Uohara A."/>
            <person name="Ohji S."/>
            <person name="Ichikawa N."/>
        </authorList>
    </citation>
    <scope>NUCLEOTIDE SEQUENCE [LARGE SCALE GENOMIC DNA]</scope>
    <source>
        <strain evidence="1 3">NBRC 102220</strain>
    </source>
</reference>
<accession>A0A510X8X0</accession>
<dbReference type="OrthoDB" id="6165208at2"/>
<comment type="caution">
    <text evidence="1">The sequence shown here is derived from an EMBL/GenBank/DDBJ whole genome shotgun (WGS) entry which is preliminary data.</text>
</comment>
<dbReference type="Proteomes" id="UP000321275">
    <property type="component" value="Unassembled WGS sequence"/>
</dbReference>
<sequence>MKVYKPEWRCTFSVNDGVEESANWRTRFAWSLRRFADRLERRGRTLKIDYDVAPAVSQQEVDTCLGKGFELTQGLLTQLAHQAACEAVMRDAKAELFEEEPRR</sequence>
<dbReference type="EMBL" id="JAEDAF010000004">
    <property type="protein sequence ID" value="MBH8579738.1"/>
    <property type="molecule type" value="Genomic_DNA"/>
</dbReference>
<evidence type="ECO:0000313" key="4">
    <source>
        <dbReference type="Proteomes" id="UP000651738"/>
    </source>
</evidence>
<name>A0A510X8X0_9GAMM</name>
<evidence type="ECO:0000313" key="1">
    <source>
        <dbReference type="EMBL" id="GEK46925.1"/>
    </source>
</evidence>
<dbReference type="Proteomes" id="UP000651738">
    <property type="component" value="Unassembled WGS sequence"/>
</dbReference>
<proteinExistence type="predicted"/>
<dbReference type="AlphaFoldDB" id="A0A510X8X0"/>
<organism evidence="1 3">
    <name type="scientific">Bisbaumannia pacifica</name>
    <dbReference type="NCBI Taxonomy" id="77098"/>
    <lineage>
        <taxon>Bacteria</taxon>
        <taxon>Pseudomonadati</taxon>
        <taxon>Pseudomonadota</taxon>
        <taxon>Gammaproteobacteria</taxon>
        <taxon>Oceanospirillales</taxon>
        <taxon>Halomonadaceae</taxon>
        <taxon>Bisbaumannia</taxon>
    </lineage>
</organism>